<dbReference type="Pfam" id="PF13505">
    <property type="entry name" value="OMP_b-brl"/>
    <property type="match status" value="1"/>
</dbReference>
<keyword evidence="1" id="KW-0732">Signal</keyword>
<accession>A0A6S6SLM1</accession>
<dbReference type="InterPro" id="IPR011250">
    <property type="entry name" value="OMP/PagP_B-barrel"/>
</dbReference>
<sequence>MINITMIGMSTFLYAGGDILPPIFETEEVSVPIEVYVPPVKIVDPTPPVPAVIPPAVILKDIVPLGFYVGLGLTAASYDPKCGCTQLKSEPDTTTGIIARVGYDFNEYLGIEGRGIRTNWRSDGGKIKHAGVFVKPMYPISKDFNVYGLAGYAKTTTQGSKRQVDAETLAWGVGVEYDLGTDTAKKGKYSRDFDGYGDQEGGWGLFADYERLVQKSASPDLDTISFGVTYDF</sequence>
<evidence type="ECO:0000313" key="3">
    <source>
        <dbReference type="EMBL" id="CAA6807089.1"/>
    </source>
</evidence>
<reference evidence="3" key="1">
    <citation type="submission" date="2020-01" db="EMBL/GenBank/DDBJ databases">
        <authorList>
            <person name="Meier V. D."/>
            <person name="Meier V D."/>
        </authorList>
    </citation>
    <scope>NUCLEOTIDE SEQUENCE</scope>
    <source>
        <strain evidence="3">HLG_WM_MAG_05</strain>
    </source>
</reference>
<dbReference type="EMBL" id="CACVAU010000025">
    <property type="protein sequence ID" value="CAA6807089.1"/>
    <property type="molecule type" value="Genomic_DNA"/>
</dbReference>
<evidence type="ECO:0000256" key="1">
    <source>
        <dbReference type="ARBA" id="ARBA00022729"/>
    </source>
</evidence>
<dbReference type="AlphaFoldDB" id="A0A6S6SLM1"/>
<dbReference type="InterPro" id="IPR027385">
    <property type="entry name" value="Beta-barrel_OMP"/>
</dbReference>
<protein>
    <recommendedName>
        <fullName evidence="2">Outer membrane protein beta-barrel domain-containing protein</fullName>
    </recommendedName>
</protein>
<evidence type="ECO:0000259" key="2">
    <source>
        <dbReference type="Pfam" id="PF13505"/>
    </source>
</evidence>
<gene>
    <name evidence="3" type="ORF">HELGO_WM13003</name>
</gene>
<organism evidence="3">
    <name type="scientific">uncultured Sulfurovum sp</name>
    <dbReference type="NCBI Taxonomy" id="269237"/>
    <lineage>
        <taxon>Bacteria</taxon>
        <taxon>Pseudomonadati</taxon>
        <taxon>Campylobacterota</taxon>
        <taxon>Epsilonproteobacteria</taxon>
        <taxon>Campylobacterales</taxon>
        <taxon>Sulfurovaceae</taxon>
        <taxon>Sulfurovum</taxon>
        <taxon>environmental samples</taxon>
    </lineage>
</organism>
<dbReference type="SUPFAM" id="SSF56925">
    <property type="entry name" value="OMPA-like"/>
    <property type="match status" value="1"/>
</dbReference>
<name>A0A6S6SLM1_9BACT</name>
<dbReference type="Gene3D" id="2.40.160.20">
    <property type="match status" value="1"/>
</dbReference>
<feature type="domain" description="Outer membrane protein beta-barrel" evidence="2">
    <location>
        <begin position="65"/>
        <end position="232"/>
    </location>
</feature>
<proteinExistence type="predicted"/>